<dbReference type="STRING" id="42253.NITMOv2_2512"/>
<dbReference type="PROSITE" id="PS50914">
    <property type="entry name" value="BON"/>
    <property type="match status" value="2"/>
</dbReference>
<organism evidence="4 5">
    <name type="scientific">Nitrospira moscoviensis</name>
    <dbReference type="NCBI Taxonomy" id="42253"/>
    <lineage>
        <taxon>Bacteria</taxon>
        <taxon>Pseudomonadati</taxon>
        <taxon>Nitrospirota</taxon>
        <taxon>Nitrospiria</taxon>
        <taxon>Nitrospirales</taxon>
        <taxon>Nitrospiraceae</taxon>
        <taxon>Nitrospira</taxon>
    </lineage>
</organism>
<proteinExistence type="predicted"/>
<gene>
    <name evidence="4" type="ORF">NITMOv2_2512</name>
</gene>
<dbReference type="AlphaFoldDB" id="A0A0K2GDA2"/>
<dbReference type="Proteomes" id="UP000069205">
    <property type="component" value="Chromosome"/>
</dbReference>
<dbReference type="SMART" id="SM00749">
    <property type="entry name" value="BON"/>
    <property type="match status" value="2"/>
</dbReference>
<evidence type="ECO:0000313" key="4">
    <source>
        <dbReference type="EMBL" id="ALA58925.1"/>
    </source>
</evidence>
<evidence type="ECO:0000313" key="5">
    <source>
        <dbReference type="Proteomes" id="UP000069205"/>
    </source>
</evidence>
<dbReference type="PANTHER" id="PTHR34606">
    <property type="entry name" value="BON DOMAIN-CONTAINING PROTEIN"/>
    <property type="match status" value="1"/>
</dbReference>
<evidence type="ECO:0000259" key="3">
    <source>
        <dbReference type="PROSITE" id="PS50914"/>
    </source>
</evidence>
<keyword evidence="5" id="KW-1185">Reference proteome</keyword>
<dbReference type="InterPro" id="IPR051686">
    <property type="entry name" value="Lipoprotein_DolP"/>
</dbReference>
<reference evidence="4 5" key="1">
    <citation type="journal article" date="2015" name="Proc. Natl. Acad. Sci. U.S.A.">
        <title>Expanded metabolic versatility of ubiquitous nitrite-oxidizing bacteria from the genus Nitrospira.</title>
        <authorList>
            <person name="Koch H."/>
            <person name="Lucker S."/>
            <person name="Albertsen M."/>
            <person name="Kitzinger K."/>
            <person name="Herbold C."/>
            <person name="Spieck E."/>
            <person name="Nielsen P.H."/>
            <person name="Wagner M."/>
            <person name="Daims H."/>
        </authorList>
    </citation>
    <scope>NUCLEOTIDE SEQUENCE [LARGE SCALE GENOMIC DNA]</scope>
    <source>
        <strain evidence="4 5">NSP M-1</strain>
    </source>
</reference>
<dbReference type="PANTHER" id="PTHR34606:SF15">
    <property type="entry name" value="BON DOMAIN-CONTAINING PROTEIN"/>
    <property type="match status" value="1"/>
</dbReference>
<dbReference type="InterPro" id="IPR014004">
    <property type="entry name" value="Transpt-assoc_nodulatn_dom_bac"/>
</dbReference>
<feature type="domain" description="BON" evidence="3">
    <location>
        <begin position="196"/>
        <end position="265"/>
    </location>
</feature>
<feature type="domain" description="BON" evidence="3">
    <location>
        <begin position="118"/>
        <end position="186"/>
    </location>
</feature>
<dbReference type="KEGG" id="nmv:NITMOv2_2512"/>
<dbReference type="InterPro" id="IPR007055">
    <property type="entry name" value="BON_dom"/>
</dbReference>
<dbReference type="RefSeq" id="WP_053380018.1">
    <property type="nucleotide sequence ID" value="NZ_CP011801.1"/>
</dbReference>
<keyword evidence="2" id="KW-0732">Signal</keyword>
<protein>
    <recommendedName>
        <fullName evidence="3">BON domain-containing protein</fullName>
    </recommendedName>
</protein>
<feature type="chain" id="PRO_5005476875" description="BON domain-containing protein" evidence="2">
    <location>
        <begin position="26"/>
        <end position="267"/>
    </location>
</feature>
<feature type="compositionally biased region" description="Basic and acidic residues" evidence="1">
    <location>
        <begin position="48"/>
        <end position="86"/>
    </location>
</feature>
<dbReference type="Pfam" id="PF04972">
    <property type="entry name" value="BON"/>
    <property type="match status" value="2"/>
</dbReference>
<sequence length="267" mass="28483">MESLSVSRIRLVLALSLLWTGSVAAAADSQEKGQASSPMPKLSAEPKPSAEPKLSTEPKPPAEPKPSTELKPSIELKPSTDAKPSAEPKPSGEPTPKPQPAPQPKPDLSPEKEAARKPMGSLILTVKLALLADPRLFQYDLEVDADEQTVTLAGRVAHEEDIGDAAAVARAVPGVQSVVTKLHIDKTLAQALLKRQDEHITALIKERFARSATLKAANFDVKTEGGIVWLSGSVRFQVFALEAAEAARHVPGVRAVKTDQVRLEGES</sequence>
<name>A0A0K2GDA2_NITMO</name>
<feature type="compositionally biased region" description="Pro residues" evidence="1">
    <location>
        <begin position="91"/>
        <end position="107"/>
    </location>
</feature>
<dbReference type="PATRIC" id="fig|42253.5.peg.2476"/>
<feature type="signal peptide" evidence="2">
    <location>
        <begin position="1"/>
        <end position="25"/>
    </location>
</feature>
<dbReference type="EMBL" id="CP011801">
    <property type="protein sequence ID" value="ALA58925.1"/>
    <property type="molecule type" value="Genomic_DNA"/>
</dbReference>
<accession>A0A0K2GDA2</accession>
<evidence type="ECO:0000256" key="2">
    <source>
        <dbReference type="SAM" id="SignalP"/>
    </source>
</evidence>
<feature type="region of interest" description="Disordered" evidence="1">
    <location>
        <begin position="25"/>
        <end position="116"/>
    </location>
</feature>
<evidence type="ECO:0000256" key="1">
    <source>
        <dbReference type="SAM" id="MobiDB-lite"/>
    </source>
</evidence>
<dbReference type="Gene3D" id="3.30.1340.30">
    <property type="match status" value="2"/>
</dbReference>